<gene>
    <name evidence="1" type="ORF">QYT958_LOCUS45476</name>
</gene>
<name>A0A822F0U3_9BILA</name>
<accession>A0A822F0U3</accession>
<proteinExistence type="predicted"/>
<reference evidence="1" key="1">
    <citation type="submission" date="2021-02" db="EMBL/GenBank/DDBJ databases">
        <authorList>
            <person name="Nowell W R."/>
        </authorList>
    </citation>
    <scope>NUCLEOTIDE SEQUENCE</scope>
</reference>
<feature type="non-terminal residue" evidence="1">
    <location>
        <position position="60"/>
    </location>
</feature>
<sequence>MNGFYPATSSCSSNTSPDLLKHQHLLLTTVPSSSHVSHPYFQQQKQYLFDPHHQRFHFNH</sequence>
<dbReference type="AlphaFoldDB" id="A0A822F0U3"/>
<comment type="caution">
    <text evidence="1">The sequence shown here is derived from an EMBL/GenBank/DDBJ whole genome shotgun (WGS) entry which is preliminary data.</text>
</comment>
<evidence type="ECO:0000313" key="2">
    <source>
        <dbReference type="Proteomes" id="UP000663848"/>
    </source>
</evidence>
<dbReference type="EMBL" id="CAJOBR010075811">
    <property type="protein sequence ID" value="CAF5111664.1"/>
    <property type="molecule type" value="Genomic_DNA"/>
</dbReference>
<dbReference type="Proteomes" id="UP000663848">
    <property type="component" value="Unassembled WGS sequence"/>
</dbReference>
<protein>
    <submittedName>
        <fullName evidence="1">Uncharacterized protein</fullName>
    </submittedName>
</protein>
<organism evidence="1 2">
    <name type="scientific">Rotaria socialis</name>
    <dbReference type="NCBI Taxonomy" id="392032"/>
    <lineage>
        <taxon>Eukaryota</taxon>
        <taxon>Metazoa</taxon>
        <taxon>Spiralia</taxon>
        <taxon>Gnathifera</taxon>
        <taxon>Rotifera</taxon>
        <taxon>Eurotatoria</taxon>
        <taxon>Bdelloidea</taxon>
        <taxon>Philodinida</taxon>
        <taxon>Philodinidae</taxon>
        <taxon>Rotaria</taxon>
    </lineage>
</organism>
<evidence type="ECO:0000313" key="1">
    <source>
        <dbReference type="EMBL" id="CAF5111664.1"/>
    </source>
</evidence>